<feature type="compositionally biased region" description="Polar residues" evidence="1">
    <location>
        <begin position="27"/>
        <end position="42"/>
    </location>
</feature>
<gene>
    <name evidence="2" type="ORF">CTEN210_03551</name>
</gene>
<evidence type="ECO:0000256" key="1">
    <source>
        <dbReference type="SAM" id="MobiDB-lite"/>
    </source>
</evidence>
<feature type="region of interest" description="Disordered" evidence="1">
    <location>
        <begin position="99"/>
        <end position="123"/>
    </location>
</feature>
<accession>A0AAD3CLH7</accession>
<proteinExistence type="predicted"/>
<evidence type="ECO:0000313" key="3">
    <source>
        <dbReference type="Proteomes" id="UP001054902"/>
    </source>
</evidence>
<comment type="caution">
    <text evidence="2">The sequence shown here is derived from an EMBL/GenBank/DDBJ whole genome shotgun (WGS) entry which is preliminary data.</text>
</comment>
<dbReference type="Proteomes" id="UP001054902">
    <property type="component" value="Unassembled WGS sequence"/>
</dbReference>
<organism evidence="2 3">
    <name type="scientific">Chaetoceros tenuissimus</name>
    <dbReference type="NCBI Taxonomy" id="426638"/>
    <lineage>
        <taxon>Eukaryota</taxon>
        <taxon>Sar</taxon>
        <taxon>Stramenopiles</taxon>
        <taxon>Ochrophyta</taxon>
        <taxon>Bacillariophyta</taxon>
        <taxon>Coscinodiscophyceae</taxon>
        <taxon>Chaetocerotophycidae</taxon>
        <taxon>Chaetocerotales</taxon>
        <taxon>Chaetocerotaceae</taxon>
        <taxon>Chaetoceros</taxon>
    </lineage>
</organism>
<feature type="compositionally biased region" description="Basic and acidic residues" evidence="1">
    <location>
        <begin position="45"/>
        <end position="54"/>
    </location>
</feature>
<reference evidence="2 3" key="1">
    <citation type="journal article" date="2021" name="Sci. Rep.">
        <title>The genome of the diatom Chaetoceros tenuissimus carries an ancient integrated fragment of an extant virus.</title>
        <authorList>
            <person name="Hongo Y."/>
            <person name="Kimura K."/>
            <person name="Takaki Y."/>
            <person name="Yoshida Y."/>
            <person name="Baba S."/>
            <person name="Kobayashi G."/>
            <person name="Nagasaki K."/>
            <person name="Hano T."/>
            <person name="Tomaru Y."/>
        </authorList>
    </citation>
    <scope>NUCLEOTIDE SEQUENCE [LARGE SCALE GENOMIC DNA]</scope>
    <source>
        <strain evidence="2 3">NIES-3715</strain>
    </source>
</reference>
<feature type="region of interest" description="Disordered" evidence="1">
    <location>
        <begin position="27"/>
        <end position="65"/>
    </location>
</feature>
<evidence type="ECO:0000313" key="2">
    <source>
        <dbReference type="EMBL" id="GFH47076.1"/>
    </source>
</evidence>
<protein>
    <submittedName>
        <fullName evidence="2">Uncharacterized protein</fullName>
    </submittedName>
</protein>
<dbReference type="AlphaFoldDB" id="A0AAD3CLH7"/>
<sequence>MARVVVGRDGRKSRSVSLINISLTSTSCSGDDGVSTTASSIPSIKKNDESHENQQKNASFPSGDMGSFTPTMSSFMIDDLPIPVHDFMSFEQKSIGATSVTPSQEELNHEAVGRRGNKLSPEERSIVSAEDKEFQLLINFLSENDENIYKYLLG</sequence>
<name>A0AAD3CLH7_9STRA</name>
<keyword evidence="3" id="KW-1185">Reference proteome</keyword>
<dbReference type="PROSITE" id="PS51257">
    <property type="entry name" value="PROKAR_LIPOPROTEIN"/>
    <property type="match status" value="1"/>
</dbReference>
<dbReference type="EMBL" id="BLLK01000022">
    <property type="protein sequence ID" value="GFH47076.1"/>
    <property type="molecule type" value="Genomic_DNA"/>
</dbReference>